<evidence type="ECO:0000256" key="2">
    <source>
        <dbReference type="PIRSR" id="PIRSR640198-2"/>
    </source>
</evidence>
<dbReference type="SUPFAM" id="SSF140931">
    <property type="entry name" value="Fic-like"/>
    <property type="match status" value="1"/>
</dbReference>
<evidence type="ECO:0000256" key="3">
    <source>
        <dbReference type="SAM" id="Phobius"/>
    </source>
</evidence>
<dbReference type="InterPro" id="IPR040198">
    <property type="entry name" value="Fido_containing"/>
</dbReference>
<keyword evidence="3" id="KW-1133">Transmembrane helix</keyword>
<dbReference type="STRING" id="1262914.BN533_01958"/>
<accession>R6ICI5</accession>
<keyword evidence="2" id="KW-0547">Nucleotide-binding</keyword>
<evidence type="ECO:0000259" key="4">
    <source>
        <dbReference type="PROSITE" id="PS51459"/>
    </source>
</evidence>
<feature type="transmembrane region" description="Helical" evidence="3">
    <location>
        <begin position="251"/>
        <end position="270"/>
    </location>
</feature>
<feature type="binding site" evidence="2">
    <location>
        <begin position="277"/>
        <end position="278"/>
    </location>
    <ligand>
        <name>ATP</name>
        <dbReference type="ChEBI" id="CHEBI:30616"/>
    </ligand>
</feature>
<feature type="binding site" evidence="2">
    <location>
        <begin position="240"/>
        <end position="247"/>
    </location>
    <ligand>
        <name>ATP</name>
        <dbReference type="ChEBI" id="CHEBI:30616"/>
    </ligand>
</feature>
<dbReference type="HOGENOM" id="CLU_051003_0_0_9"/>
<protein>
    <submittedName>
        <fullName evidence="5">Filamentation induced by cAMP protein Fic</fullName>
    </submittedName>
</protein>
<organism evidence="5">
    <name type="scientific">Phascolarctobacterium faecium</name>
    <dbReference type="NCBI Taxonomy" id="33025"/>
    <lineage>
        <taxon>Bacteria</taxon>
        <taxon>Bacillati</taxon>
        <taxon>Bacillota</taxon>
        <taxon>Negativicutes</taxon>
        <taxon>Acidaminococcales</taxon>
        <taxon>Acidaminococcaceae</taxon>
        <taxon>Phascolarctobacterium</taxon>
    </lineage>
</organism>
<feature type="transmembrane region" description="Helical" evidence="3">
    <location>
        <begin position="221"/>
        <end position="239"/>
    </location>
</feature>
<comment type="caution">
    <text evidence="5">The sequence shown here is derived from an EMBL/GenBank/DDBJ whole genome shotgun (WGS) entry which is preliminary data.</text>
</comment>
<dbReference type="Gene3D" id="1.10.3290.10">
    <property type="entry name" value="Fido-like domain"/>
    <property type="match status" value="1"/>
</dbReference>
<dbReference type="AlphaFoldDB" id="R6ICI5"/>
<reference evidence="5" key="1">
    <citation type="submission" date="2012-11" db="EMBL/GenBank/DDBJ databases">
        <title>Dependencies among metagenomic species, viruses, plasmids and units of genetic variation.</title>
        <authorList>
            <person name="Nielsen H.B."/>
            <person name="Almeida M."/>
            <person name="Juncker A.S."/>
            <person name="Rasmussen S."/>
            <person name="Li J."/>
            <person name="Sunagawa S."/>
            <person name="Plichta D."/>
            <person name="Gautier L."/>
            <person name="Le Chatelier E."/>
            <person name="Peletier E."/>
            <person name="Bonde I."/>
            <person name="Nielsen T."/>
            <person name="Manichanh C."/>
            <person name="Arumugam M."/>
            <person name="Batto J."/>
            <person name="Santos M.B.Q.D."/>
            <person name="Blom N."/>
            <person name="Borruel N."/>
            <person name="Burgdorf K.S."/>
            <person name="Boumezbeur F."/>
            <person name="Casellas F."/>
            <person name="Dore J."/>
            <person name="Guarner F."/>
            <person name="Hansen T."/>
            <person name="Hildebrand F."/>
            <person name="Kaas R.S."/>
            <person name="Kennedy S."/>
            <person name="Kristiansen K."/>
            <person name="Kultima J.R."/>
            <person name="Leonard P."/>
            <person name="Levenez F."/>
            <person name="Lund O."/>
            <person name="Moumen B."/>
            <person name="Le Paslier D."/>
            <person name="Pons N."/>
            <person name="Pedersen O."/>
            <person name="Prifti E."/>
            <person name="Qin J."/>
            <person name="Raes J."/>
            <person name="Tap J."/>
            <person name="Tims S."/>
            <person name="Ussery D.W."/>
            <person name="Yamada T."/>
            <person name="MetaHit consortium"/>
            <person name="Renault P."/>
            <person name="Sicheritz-Ponten T."/>
            <person name="Bork P."/>
            <person name="Wang J."/>
            <person name="Brunak S."/>
            <person name="Ehrlich S.D."/>
        </authorList>
    </citation>
    <scope>NUCLEOTIDE SEQUENCE [LARGE SCALE GENOMIC DNA]</scope>
</reference>
<dbReference type="GO" id="GO:0005524">
    <property type="term" value="F:ATP binding"/>
    <property type="evidence" value="ECO:0007669"/>
    <property type="project" value="UniProtKB-KW"/>
</dbReference>
<keyword evidence="3" id="KW-0812">Transmembrane</keyword>
<name>R6ICI5_9FIRM</name>
<dbReference type="RefSeq" id="WP_021718858.1">
    <property type="nucleotide sequence ID" value="NZ_DBFJLF010000084.1"/>
</dbReference>
<dbReference type="PANTHER" id="PTHR13504:SF40">
    <property type="entry name" value="FIDO DOMAIN-CONTAINING PROTEIN"/>
    <property type="match status" value="1"/>
</dbReference>
<dbReference type="InterPro" id="IPR003812">
    <property type="entry name" value="Fido"/>
</dbReference>
<dbReference type="PROSITE" id="PS51459">
    <property type="entry name" value="FIDO"/>
    <property type="match status" value="1"/>
</dbReference>
<feature type="active site" evidence="1">
    <location>
        <position position="236"/>
    </location>
</feature>
<sequence length="405" mass="47935">MAYPTLKKLYYQNENTWKKEYQTRYSAPFTERFEFTIKEYNHKEEFNAFLCYTPEIVKLMDSIYQLNIELISLHQFLPPAALIQYTQYCMVEEIQSSNEIEGVRSSRKEIREAIVQLKSLQREKPSRFYSIVEKYNKLISRKKIDFKTSADIRKFYDSFVLDEVVAENPKNTPDGKIFRFSSVEILSGTQKILHVGLYPEDKLIYEMDKALLFLNSDKAPFFVRLAIFHYLFGYLHPFYDGNGRTIRFITSYYIAVNFSPLTAFNLSLFIKRNKKIYYKMFQETHNSLNCGDLGFFVTEFLNIIKQSMKKTINYLSEKIKELDKYSRQVKDLKLPDELTSEIYNVLLQATLFAPTGITMQDIIFSLDKSRNTIIKRLDSIPDEHLVIDTSEKPYRYKLNLTIFNK</sequence>
<dbReference type="PANTHER" id="PTHR13504">
    <property type="entry name" value="FIDO DOMAIN-CONTAINING PROTEIN DDB_G0283145"/>
    <property type="match status" value="1"/>
</dbReference>
<gene>
    <name evidence="5" type="ORF">BN533_01958</name>
</gene>
<dbReference type="EMBL" id="CBDS010000102">
    <property type="protein sequence ID" value="CDB46945.1"/>
    <property type="molecule type" value="Genomic_DNA"/>
</dbReference>
<dbReference type="Pfam" id="PF02661">
    <property type="entry name" value="Fic"/>
    <property type="match status" value="1"/>
</dbReference>
<evidence type="ECO:0000256" key="1">
    <source>
        <dbReference type="PIRSR" id="PIRSR640198-1"/>
    </source>
</evidence>
<keyword evidence="3" id="KW-0472">Membrane</keyword>
<dbReference type="InterPro" id="IPR036597">
    <property type="entry name" value="Fido-like_dom_sf"/>
</dbReference>
<proteinExistence type="predicted"/>
<keyword evidence="2" id="KW-0067">ATP-binding</keyword>
<evidence type="ECO:0000313" key="5">
    <source>
        <dbReference type="EMBL" id="CDB46945.1"/>
    </source>
</evidence>
<dbReference type="eggNOG" id="COG3177">
    <property type="taxonomic scope" value="Bacteria"/>
</dbReference>
<feature type="domain" description="Fido" evidence="4">
    <location>
        <begin position="147"/>
        <end position="299"/>
    </location>
</feature>
<feature type="binding site" evidence="2">
    <location>
        <position position="289"/>
    </location>
    <ligand>
        <name>ATP</name>
        <dbReference type="ChEBI" id="CHEBI:30616"/>
    </ligand>
</feature>